<dbReference type="eggNOG" id="COG2184">
    <property type="taxonomic scope" value="Bacteria"/>
</dbReference>
<dbReference type="AlphaFoldDB" id="A0A0A5I5U5"/>
<dbReference type="GO" id="GO:0070733">
    <property type="term" value="F:AMPylase activity"/>
    <property type="evidence" value="ECO:0007669"/>
    <property type="project" value="UniProtKB-EC"/>
</dbReference>
<name>A0A0A5I5U5_9BACI</name>
<comment type="catalytic activity">
    <reaction evidence="7">
        <text>L-tyrosyl-[protein] + ATP = O-(5'-adenylyl)-L-tyrosyl-[protein] + diphosphate</text>
        <dbReference type="Rhea" id="RHEA:54288"/>
        <dbReference type="Rhea" id="RHEA-COMP:10136"/>
        <dbReference type="Rhea" id="RHEA-COMP:13846"/>
        <dbReference type="ChEBI" id="CHEBI:30616"/>
        <dbReference type="ChEBI" id="CHEBI:33019"/>
        <dbReference type="ChEBI" id="CHEBI:46858"/>
        <dbReference type="ChEBI" id="CHEBI:83624"/>
        <dbReference type="EC" id="2.7.7.108"/>
    </reaction>
</comment>
<evidence type="ECO:0000259" key="8">
    <source>
        <dbReference type="PROSITE" id="PS51459"/>
    </source>
</evidence>
<organism evidence="9 10">
    <name type="scientific">Pontibacillus marinus BH030004 = DSM 16465</name>
    <dbReference type="NCBI Taxonomy" id="1385511"/>
    <lineage>
        <taxon>Bacteria</taxon>
        <taxon>Bacillati</taxon>
        <taxon>Bacillota</taxon>
        <taxon>Bacilli</taxon>
        <taxon>Bacillales</taxon>
        <taxon>Bacillaceae</taxon>
        <taxon>Pontibacillus</taxon>
    </lineage>
</organism>
<dbReference type="EMBL" id="AVPF01000003">
    <property type="protein sequence ID" value="KGX91202.1"/>
    <property type="molecule type" value="Genomic_DNA"/>
</dbReference>
<dbReference type="InterPro" id="IPR036597">
    <property type="entry name" value="Fido-like_dom_sf"/>
</dbReference>
<dbReference type="PANTHER" id="PTHR39560:SF1">
    <property type="entry name" value="PROTEIN ADENYLYLTRANSFERASE FIC-RELATED"/>
    <property type="match status" value="1"/>
</dbReference>
<dbReference type="GO" id="GO:0051302">
    <property type="term" value="P:regulation of cell division"/>
    <property type="evidence" value="ECO:0007669"/>
    <property type="project" value="TreeGrafter"/>
</dbReference>
<evidence type="ECO:0000313" key="10">
    <source>
        <dbReference type="Proteomes" id="UP000030403"/>
    </source>
</evidence>
<sequence>MNDKYVYPDSDVLQNKFDVKNQDKLERLERMLTGRRLIELFKDPLEGQFDLNHLQRIHSYIFQDIYEWAGELRTVNITKGNYFALHNVMVPYFEEHVTVPLHEEKFLEGVSGKSDLAQRMAIYFDHVNAAHPFREGNGRAQREFFRTLALRHGFQLDWSKASQEEMIESSKQALAKMDPTGLEEILYRCMYRV</sequence>
<keyword evidence="4" id="KW-0067">ATP-binding</keyword>
<evidence type="ECO:0000256" key="6">
    <source>
        <dbReference type="ARBA" id="ARBA00047939"/>
    </source>
</evidence>
<proteinExistence type="predicted"/>
<dbReference type="Pfam" id="PF02661">
    <property type="entry name" value="Fic"/>
    <property type="match status" value="1"/>
</dbReference>
<dbReference type="PANTHER" id="PTHR39560">
    <property type="entry name" value="PROTEIN ADENYLYLTRANSFERASE FIC-RELATED"/>
    <property type="match status" value="1"/>
</dbReference>
<dbReference type="EC" id="2.7.7.108" evidence="5"/>
<keyword evidence="10" id="KW-1185">Reference proteome</keyword>
<gene>
    <name evidence="9" type="ORF">N783_10915</name>
</gene>
<evidence type="ECO:0000256" key="7">
    <source>
        <dbReference type="ARBA" id="ARBA00048696"/>
    </source>
</evidence>
<dbReference type="Gene3D" id="1.10.3290.10">
    <property type="entry name" value="Fido-like domain"/>
    <property type="match status" value="1"/>
</dbReference>
<accession>A0A0A5I5U5</accession>
<evidence type="ECO:0000256" key="5">
    <source>
        <dbReference type="ARBA" id="ARBA00034531"/>
    </source>
</evidence>
<dbReference type="Proteomes" id="UP000030403">
    <property type="component" value="Unassembled WGS sequence"/>
</dbReference>
<dbReference type="PROSITE" id="PS51459">
    <property type="entry name" value="FIDO"/>
    <property type="match status" value="1"/>
</dbReference>
<dbReference type="SUPFAM" id="SSF140931">
    <property type="entry name" value="Fic-like"/>
    <property type="match status" value="1"/>
</dbReference>
<dbReference type="STRING" id="1385511.GCA_000425225_00836"/>
<protein>
    <recommendedName>
        <fullName evidence="5">protein adenylyltransferase</fullName>
        <ecNumber evidence="5">2.7.7.108</ecNumber>
    </recommendedName>
</protein>
<dbReference type="OrthoDB" id="9813719at2"/>
<dbReference type="InterPro" id="IPR003812">
    <property type="entry name" value="Fido"/>
</dbReference>
<reference evidence="9 10" key="1">
    <citation type="submission" date="2013-08" db="EMBL/GenBank/DDBJ databases">
        <authorList>
            <person name="Huang J."/>
            <person name="Wang G."/>
        </authorList>
    </citation>
    <scope>NUCLEOTIDE SEQUENCE [LARGE SCALE GENOMIC DNA]</scope>
    <source>
        <strain evidence="9 10">BH030004</strain>
    </source>
</reference>
<evidence type="ECO:0000256" key="2">
    <source>
        <dbReference type="ARBA" id="ARBA00022695"/>
    </source>
</evidence>
<feature type="domain" description="Fido" evidence="8">
    <location>
        <begin position="49"/>
        <end position="188"/>
    </location>
</feature>
<keyword evidence="3" id="KW-0547">Nucleotide-binding</keyword>
<evidence type="ECO:0000256" key="3">
    <source>
        <dbReference type="ARBA" id="ARBA00022741"/>
    </source>
</evidence>
<evidence type="ECO:0000256" key="4">
    <source>
        <dbReference type="ARBA" id="ARBA00022840"/>
    </source>
</evidence>
<dbReference type="GO" id="GO:0005524">
    <property type="term" value="F:ATP binding"/>
    <property type="evidence" value="ECO:0007669"/>
    <property type="project" value="UniProtKB-KW"/>
</dbReference>
<evidence type="ECO:0000313" key="9">
    <source>
        <dbReference type="EMBL" id="KGX91202.1"/>
    </source>
</evidence>
<comment type="caution">
    <text evidence="9">The sequence shown here is derived from an EMBL/GenBank/DDBJ whole genome shotgun (WGS) entry which is preliminary data.</text>
</comment>
<keyword evidence="1" id="KW-0808">Transferase</keyword>
<dbReference type="RefSeq" id="WP_027445421.1">
    <property type="nucleotide sequence ID" value="NZ_AULJ01000008.1"/>
</dbReference>
<comment type="catalytic activity">
    <reaction evidence="6">
        <text>L-threonyl-[protein] + ATP = 3-O-(5'-adenylyl)-L-threonyl-[protein] + diphosphate</text>
        <dbReference type="Rhea" id="RHEA:54292"/>
        <dbReference type="Rhea" id="RHEA-COMP:11060"/>
        <dbReference type="Rhea" id="RHEA-COMP:13847"/>
        <dbReference type="ChEBI" id="CHEBI:30013"/>
        <dbReference type="ChEBI" id="CHEBI:30616"/>
        <dbReference type="ChEBI" id="CHEBI:33019"/>
        <dbReference type="ChEBI" id="CHEBI:138113"/>
        <dbReference type="EC" id="2.7.7.108"/>
    </reaction>
</comment>
<evidence type="ECO:0000256" key="1">
    <source>
        <dbReference type="ARBA" id="ARBA00022679"/>
    </source>
</evidence>
<keyword evidence="2" id="KW-0548">Nucleotidyltransferase</keyword>